<dbReference type="RefSeq" id="WP_069204944.1">
    <property type="nucleotide sequence ID" value="NZ_CP014168.1"/>
</dbReference>
<dbReference type="Proteomes" id="UP000094256">
    <property type="component" value="Chromosome"/>
</dbReference>
<organism evidence="2 3">
    <name type="scientific">Sphingomonas panacis</name>
    <dbReference type="NCBI Taxonomy" id="1560345"/>
    <lineage>
        <taxon>Bacteria</taxon>
        <taxon>Pseudomonadati</taxon>
        <taxon>Pseudomonadota</taxon>
        <taxon>Alphaproteobacteria</taxon>
        <taxon>Sphingomonadales</taxon>
        <taxon>Sphingomonadaceae</taxon>
        <taxon>Sphingomonas</taxon>
    </lineage>
</organism>
<dbReference type="KEGG" id="span:AWL63_10830"/>
<dbReference type="Pfam" id="PF00733">
    <property type="entry name" value="Asn_synthase"/>
    <property type="match status" value="1"/>
</dbReference>
<dbReference type="Gene3D" id="3.40.50.620">
    <property type="entry name" value="HUPs"/>
    <property type="match status" value="1"/>
</dbReference>
<dbReference type="OrthoDB" id="7053173at2"/>
<protein>
    <recommendedName>
        <fullName evidence="1">Asparagine synthetase domain-containing protein</fullName>
    </recommendedName>
</protein>
<gene>
    <name evidence="2" type="ORF">AWL63_10830</name>
</gene>
<feature type="domain" description="Asparagine synthetase" evidence="1">
    <location>
        <begin position="247"/>
        <end position="587"/>
    </location>
</feature>
<dbReference type="EMBL" id="CP014168">
    <property type="protein sequence ID" value="AOH84385.1"/>
    <property type="molecule type" value="Genomic_DNA"/>
</dbReference>
<evidence type="ECO:0000313" key="2">
    <source>
        <dbReference type="EMBL" id="AOH84385.1"/>
    </source>
</evidence>
<dbReference type="SUPFAM" id="SSF52402">
    <property type="entry name" value="Adenine nucleotide alpha hydrolases-like"/>
    <property type="match status" value="1"/>
</dbReference>
<dbReference type="GO" id="GO:0004066">
    <property type="term" value="F:asparagine synthase (glutamine-hydrolyzing) activity"/>
    <property type="evidence" value="ECO:0007669"/>
    <property type="project" value="InterPro"/>
</dbReference>
<dbReference type="InterPro" id="IPR014729">
    <property type="entry name" value="Rossmann-like_a/b/a_fold"/>
</dbReference>
<dbReference type="InterPro" id="IPR001962">
    <property type="entry name" value="Asn_synthase"/>
</dbReference>
<keyword evidence="3" id="KW-1185">Reference proteome</keyword>
<reference evidence="2 3" key="1">
    <citation type="submission" date="2016-01" db="EMBL/GenBank/DDBJ databases">
        <title>Complete genome and mega plasmid sequence of Sphingomonas panacis DCY99 elicits systemic resistance in rice to Xanthomonas oryzae.</title>
        <authorList>
            <person name="Kim Y.J."/>
            <person name="Yang D.C."/>
            <person name="Sing P."/>
        </authorList>
    </citation>
    <scope>NUCLEOTIDE SEQUENCE [LARGE SCALE GENOMIC DNA]</scope>
    <source>
        <strain evidence="2 3">DCY99</strain>
    </source>
</reference>
<dbReference type="STRING" id="1560345.AWL63_10830"/>
<dbReference type="AlphaFoldDB" id="A0A1B3ZAD8"/>
<name>A0A1B3ZAD8_9SPHN</name>
<dbReference type="GO" id="GO:0006529">
    <property type="term" value="P:asparagine biosynthetic process"/>
    <property type="evidence" value="ECO:0007669"/>
    <property type="project" value="InterPro"/>
</dbReference>
<evidence type="ECO:0000313" key="3">
    <source>
        <dbReference type="Proteomes" id="UP000094256"/>
    </source>
</evidence>
<evidence type="ECO:0000259" key="1">
    <source>
        <dbReference type="Pfam" id="PF00733"/>
    </source>
</evidence>
<proteinExistence type="predicted"/>
<sequence length="601" mass="65078">MTGFVALRWPAGTPAPDRTAHVLRQRALDLGWHCLIDQPGWTVMTDPRSGDACTHRMLDDRTIVVGALFDRAATEQGDVAAGVVAANAGDFASMCEQLTTRCWGAYVALAIDRDDPSRLDMFRDPIGMTECVSWRCGALRAVTSAPERFLALAAPADLAIDWPRVAGLLRFPGSVADALPFTGVETLEPGVRLELAGRTRHATRHWAPARFARASALSPPVSGTSPLPALVDACVRAWRSCSNVAIAELSGGLDSAIVAAGLARSDHPVAGWFHYYASDREGDERVYARAVAAHLDLPLHETLQDQRLIDAALMADVPVTLRPNVASISFFHDRDLAARGRALGADTLLTGQGGDALFFQPASPLIAADLWRDRRSWSARCAAITDLAAWSGRPIWSVLGTALRARVAPAPIATPAYRVDLVANAMPREAHPLRWLDDTADLAPAKQLQILNLAAARAAFGGSWCASTMTVLHPLMSQPLLEHVLPLSALDLTQGKRDRAMIRAAYRTRLPPILLERRGKGCLTPFFGRMLAASTPFLRDYLLGGVLVQHQVLDPASTAAVLDPDHLMQTNSYTEIFVALLMEHWARAWCDRLAAIQAEPS</sequence>
<accession>A0A1B3ZAD8</accession>